<name>W9XRL9_9EURO</name>
<dbReference type="InterPro" id="IPR008883">
    <property type="entry name" value="UEV_N"/>
</dbReference>
<accession>W9XRL9</accession>
<dbReference type="PANTHER" id="PTHR23306:SF3">
    <property type="entry name" value="TUMOR SUPPRESSOR PROTEIN 101"/>
    <property type="match status" value="1"/>
</dbReference>
<dbReference type="InterPro" id="IPR037202">
    <property type="entry name" value="ESCRT_assembly_dom"/>
</dbReference>
<dbReference type="GeneID" id="19161702"/>
<feature type="compositionally biased region" description="Pro residues" evidence="9">
    <location>
        <begin position="355"/>
        <end position="376"/>
    </location>
</feature>
<evidence type="ECO:0000256" key="7">
    <source>
        <dbReference type="PROSITE-ProRule" id="PRU00644"/>
    </source>
</evidence>
<dbReference type="GO" id="GO:0072666">
    <property type="term" value="P:establishment of protein localization to vacuole"/>
    <property type="evidence" value="ECO:0007669"/>
    <property type="project" value="UniProtKB-ARBA"/>
</dbReference>
<feature type="compositionally biased region" description="Low complexity" evidence="9">
    <location>
        <begin position="151"/>
        <end position="160"/>
    </location>
</feature>
<keyword evidence="6 8" id="KW-0175">Coiled coil</keyword>
<comment type="similarity">
    <text evidence="2">Belongs to the ubiquitin-conjugating enzyme family. UEV subfamily.</text>
</comment>
<dbReference type="InterPro" id="IPR017916">
    <property type="entry name" value="SB_dom"/>
</dbReference>
<keyword evidence="5 7" id="KW-0653">Protein transport</keyword>
<feature type="region of interest" description="Disordered" evidence="9">
    <location>
        <begin position="147"/>
        <end position="464"/>
    </location>
</feature>
<dbReference type="EMBL" id="AMWN01000006">
    <property type="protein sequence ID" value="EXJ83217.1"/>
    <property type="molecule type" value="Genomic_DNA"/>
</dbReference>
<sequence>MAGVPQKTLAWLYDVLKHEYQQPNRTYSDLAHVLARHPGLTPRTDVYTYEDGASALLVHFKGTIPVNFRGNTYRFPISLWIPHAHPYEPPICYVTPTEDMMIRPGQHVGGDGKIYHPYLAHWRETWERSNVVDFLSILSDVFAKEPPVMSRTPQQQQRPVQPTPPPVPPLPREIQQHQPHLNVHGSSPTAQTGAPPPLPPLPKQPTQGYPPQSPTSPASAYQQHGRYDGPPPLPQSSGGAPSRSQQPYGNGTVQRSASVTNYMPQRTSSLRQSIPPQQQPQPYEHQPQPQLPYRHQPPRPGEPQQFPPNQFPPHFPGPLSSPPGQGYDQGRPPADPYGQRQASLEEPAPQHYPEGQPPVAQPHPQPQPPHAHPPYQQPYQRPYQRPYQYPYQPPYQHPQTQTQTQPPYQQQQQQSQPQPSIKPPRPPTPNLLDSPFDIPLPSATGAPNSSQTSNIPAPPIPRNPEKEALLTHLSHQITQSLHSQIEQSSAALGPLSSQHAAMQSTLQALSAEMNDLQALNATVSSNISLLSTSLAKSDAVISSARKRAQQNDVPRVDEMLVPPTIVARQLYDAACEERGIEAAILALQEGFVRGRIASDVWARRTRDLAREEFKRRWMERKVAKGMGLDLSVYGQE</sequence>
<dbReference type="GO" id="GO:0043162">
    <property type="term" value="P:ubiquitin-dependent protein catabolic process via the multivesicular body sorting pathway"/>
    <property type="evidence" value="ECO:0007669"/>
    <property type="project" value="UniProtKB-ARBA"/>
</dbReference>
<evidence type="ECO:0000256" key="2">
    <source>
        <dbReference type="ARBA" id="ARBA00009594"/>
    </source>
</evidence>
<dbReference type="RefSeq" id="XP_007725903.1">
    <property type="nucleotide sequence ID" value="XM_007727713.1"/>
</dbReference>
<dbReference type="Pfam" id="PF09454">
    <property type="entry name" value="Vps23_core"/>
    <property type="match status" value="1"/>
</dbReference>
<gene>
    <name evidence="12" type="ORF">A1O1_06836</name>
</gene>
<feature type="compositionally biased region" description="Pro residues" evidence="9">
    <location>
        <begin position="161"/>
        <end position="171"/>
    </location>
</feature>
<dbReference type="Pfam" id="PF05743">
    <property type="entry name" value="UEV"/>
    <property type="match status" value="1"/>
</dbReference>
<dbReference type="SUPFAM" id="SSF54495">
    <property type="entry name" value="UBC-like"/>
    <property type="match status" value="1"/>
</dbReference>
<dbReference type="GO" id="GO:0000813">
    <property type="term" value="C:ESCRT I complex"/>
    <property type="evidence" value="ECO:0007669"/>
    <property type="project" value="TreeGrafter"/>
</dbReference>
<keyword evidence="3 7" id="KW-0813">Transport</keyword>
<comment type="caution">
    <text evidence="12">The sequence shown here is derived from an EMBL/GenBank/DDBJ whole genome shotgun (WGS) entry which is preliminary data.</text>
</comment>
<dbReference type="GO" id="GO:0006886">
    <property type="term" value="P:intracellular protein transport"/>
    <property type="evidence" value="ECO:0007669"/>
    <property type="project" value="UniProtKB-ARBA"/>
</dbReference>
<evidence type="ECO:0008006" key="14">
    <source>
        <dbReference type="Google" id="ProtNLM"/>
    </source>
</evidence>
<evidence type="ECO:0000256" key="1">
    <source>
        <dbReference type="ARBA" id="ARBA00004177"/>
    </source>
</evidence>
<dbReference type="Gene3D" id="3.10.110.10">
    <property type="entry name" value="Ubiquitin Conjugating Enzyme"/>
    <property type="match status" value="1"/>
</dbReference>
<evidence type="ECO:0000313" key="12">
    <source>
        <dbReference type="EMBL" id="EXJ83217.1"/>
    </source>
</evidence>
<feature type="compositionally biased region" description="Pro residues" evidence="9">
    <location>
        <begin position="194"/>
        <end position="203"/>
    </location>
</feature>
<feature type="compositionally biased region" description="Low complexity" evidence="9">
    <location>
        <begin position="377"/>
        <end position="390"/>
    </location>
</feature>
<feature type="compositionally biased region" description="Low complexity" evidence="9">
    <location>
        <begin position="280"/>
        <end position="292"/>
    </location>
</feature>
<feature type="compositionally biased region" description="Polar residues" evidence="9">
    <location>
        <begin position="176"/>
        <end position="187"/>
    </location>
</feature>
<dbReference type="SUPFAM" id="SSF140111">
    <property type="entry name" value="Endosomal sorting complex assembly domain"/>
    <property type="match status" value="1"/>
</dbReference>
<reference evidence="12 13" key="1">
    <citation type="submission" date="2013-03" db="EMBL/GenBank/DDBJ databases">
        <title>The Genome Sequence of Capronia coronata CBS 617.96.</title>
        <authorList>
            <consortium name="The Broad Institute Genomics Platform"/>
            <person name="Cuomo C."/>
            <person name="de Hoog S."/>
            <person name="Gorbushina A."/>
            <person name="Walker B."/>
            <person name="Young S.K."/>
            <person name="Zeng Q."/>
            <person name="Gargeya S."/>
            <person name="Fitzgerald M."/>
            <person name="Haas B."/>
            <person name="Abouelleil A."/>
            <person name="Allen A.W."/>
            <person name="Alvarado L."/>
            <person name="Arachchi H.M."/>
            <person name="Berlin A.M."/>
            <person name="Chapman S.B."/>
            <person name="Gainer-Dewar J."/>
            <person name="Goldberg J."/>
            <person name="Griggs A."/>
            <person name="Gujja S."/>
            <person name="Hansen M."/>
            <person name="Howarth C."/>
            <person name="Imamovic A."/>
            <person name="Ireland A."/>
            <person name="Larimer J."/>
            <person name="McCowan C."/>
            <person name="Murphy C."/>
            <person name="Pearson M."/>
            <person name="Poon T.W."/>
            <person name="Priest M."/>
            <person name="Roberts A."/>
            <person name="Saif S."/>
            <person name="Shea T."/>
            <person name="Sisk P."/>
            <person name="Sykes S."/>
            <person name="Wortman J."/>
            <person name="Nusbaum C."/>
            <person name="Birren B."/>
        </authorList>
    </citation>
    <scope>NUCLEOTIDE SEQUENCE [LARGE SCALE GENOMIC DNA]</scope>
    <source>
        <strain evidence="12 13">CBS 617.96</strain>
    </source>
</reference>
<dbReference type="InterPro" id="IPR052070">
    <property type="entry name" value="ESCRT-I_UEV_domain"/>
</dbReference>
<feature type="compositionally biased region" description="Pro residues" evidence="9">
    <location>
        <begin position="298"/>
        <end position="321"/>
    </location>
</feature>
<feature type="compositionally biased region" description="Polar residues" evidence="9">
    <location>
        <begin position="235"/>
        <end position="274"/>
    </location>
</feature>
<evidence type="ECO:0000256" key="8">
    <source>
        <dbReference type="SAM" id="Coils"/>
    </source>
</evidence>
<dbReference type="PROSITE" id="PS51312">
    <property type="entry name" value="SB"/>
    <property type="match status" value="1"/>
</dbReference>
<keyword evidence="4" id="KW-0967">Endosome</keyword>
<dbReference type="eggNOG" id="KOG2391">
    <property type="taxonomic scope" value="Eukaryota"/>
</dbReference>
<evidence type="ECO:0000256" key="9">
    <source>
        <dbReference type="SAM" id="MobiDB-lite"/>
    </source>
</evidence>
<evidence type="ECO:0000313" key="13">
    <source>
        <dbReference type="Proteomes" id="UP000019484"/>
    </source>
</evidence>
<dbReference type="InterPro" id="IPR016135">
    <property type="entry name" value="UBQ-conjugating_enzyme/RWD"/>
</dbReference>
<dbReference type="CDD" id="cd11685">
    <property type="entry name" value="UEV_TSG101-like"/>
    <property type="match status" value="1"/>
</dbReference>
<feature type="compositionally biased region" description="Low complexity" evidence="9">
    <location>
        <begin position="397"/>
        <end position="419"/>
    </location>
</feature>
<feature type="coiled-coil region" evidence="8">
    <location>
        <begin position="499"/>
        <end position="526"/>
    </location>
</feature>
<dbReference type="STRING" id="1182541.W9XRL9"/>
<dbReference type="GO" id="GO:0043130">
    <property type="term" value="F:ubiquitin binding"/>
    <property type="evidence" value="ECO:0007669"/>
    <property type="project" value="TreeGrafter"/>
</dbReference>
<dbReference type="Proteomes" id="UP000019484">
    <property type="component" value="Unassembled WGS sequence"/>
</dbReference>
<dbReference type="PANTHER" id="PTHR23306">
    <property type="entry name" value="TUMOR SUSCEPTIBILITY GENE 101 PROTEIN-RELATED"/>
    <property type="match status" value="1"/>
</dbReference>
<evidence type="ECO:0000259" key="10">
    <source>
        <dbReference type="PROSITE" id="PS51312"/>
    </source>
</evidence>
<organism evidence="12 13">
    <name type="scientific">Capronia coronata CBS 617.96</name>
    <dbReference type="NCBI Taxonomy" id="1182541"/>
    <lineage>
        <taxon>Eukaryota</taxon>
        <taxon>Fungi</taxon>
        <taxon>Dikarya</taxon>
        <taxon>Ascomycota</taxon>
        <taxon>Pezizomycotina</taxon>
        <taxon>Eurotiomycetes</taxon>
        <taxon>Chaetothyriomycetidae</taxon>
        <taxon>Chaetothyriales</taxon>
        <taxon>Herpotrichiellaceae</taxon>
        <taxon>Capronia</taxon>
    </lineage>
</organism>
<evidence type="ECO:0000256" key="3">
    <source>
        <dbReference type="ARBA" id="ARBA00022448"/>
    </source>
</evidence>
<evidence type="ECO:0000259" key="11">
    <source>
        <dbReference type="PROSITE" id="PS51322"/>
    </source>
</evidence>
<dbReference type="HOGENOM" id="CLU_017548_2_1_1"/>
<protein>
    <recommendedName>
        <fullName evidence="14">UEV domain-containing protein</fullName>
    </recommendedName>
</protein>
<feature type="domain" description="UEV" evidence="11">
    <location>
        <begin position="7"/>
        <end position="152"/>
    </location>
</feature>
<proteinExistence type="inferred from homology"/>
<dbReference type="Gene3D" id="6.10.140.820">
    <property type="match status" value="1"/>
</dbReference>
<keyword evidence="13" id="KW-1185">Reference proteome</keyword>
<feature type="compositionally biased region" description="Polar residues" evidence="9">
    <location>
        <begin position="445"/>
        <end position="455"/>
    </location>
</feature>
<feature type="compositionally biased region" description="Pro residues" evidence="9">
    <location>
        <begin position="420"/>
        <end position="429"/>
    </location>
</feature>
<evidence type="ECO:0000256" key="6">
    <source>
        <dbReference type="ARBA" id="ARBA00023054"/>
    </source>
</evidence>
<dbReference type="OrthoDB" id="306304at2759"/>
<dbReference type="PROSITE" id="PS51322">
    <property type="entry name" value="UEV"/>
    <property type="match status" value="1"/>
</dbReference>
<comment type="subcellular location">
    <subcellularLocation>
        <location evidence="1">Endosome</location>
    </subcellularLocation>
</comment>
<feature type="domain" description="SB" evidence="10">
    <location>
        <begin position="564"/>
        <end position="632"/>
    </location>
</feature>
<evidence type="ECO:0000256" key="4">
    <source>
        <dbReference type="ARBA" id="ARBA00022753"/>
    </source>
</evidence>
<dbReference type="AlphaFoldDB" id="W9XRL9"/>
<evidence type="ECO:0000256" key="5">
    <source>
        <dbReference type="ARBA" id="ARBA00022927"/>
    </source>
</evidence>